<name>A0A7X0VT93_9BACL</name>
<feature type="transmembrane region" description="Helical" evidence="7">
    <location>
        <begin position="125"/>
        <end position="147"/>
    </location>
</feature>
<proteinExistence type="inferred from homology"/>
<evidence type="ECO:0000256" key="2">
    <source>
        <dbReference type="ARBA" id="ARBA00022448"/>
    </source>
</evidence>
<dbReference type="GO" id="GO:0005886">
    <property type="term" value="C:plasma membrane"/>
    <property type="evidence" value="ECO:0007669"/>
    <property type="project" value="UniProtKB-SubCell"/>
</dbReference>
<dbReference type="CDD" id="cd06261">
    <property type="entry name" value="TM_PBP2"/>
    <property type="match status" value="1"/>
</dbReference>
<organism evidence="9 10">
    <name type="scientific">Cohnella zeiphila</name>
    <dbReference type="NCBI Taxonomy" id="2761120"/>
    <lineage>
        <taxon>Bacteria</taxon>
        <taxon>Bacillati</taxon>
        <taxon>Bacillota</taxon>
        <taxon>Bacilli</taxon>
        <taxon>Bacillales</taxon>
        <taxon>Paenibacillaceae</taxon>
        <taxon>Cohnella</taxon>
    </lineage>
</organism>
<feature type="transmembrane region" description="Helical" evidence="7">
    <location>
        <begin position="274"/>
        <end position="293"/>
    </location>
</feature>
<evidence type="ECO:0000313" key="9">
    <source>
        <dbReference type="EMBL" id="MBB6729624.1"/>
    </source>
</evidence>
<evidence type="ECO:0000256" key="1">
    <source>
        <dbReference type="ARBA" id="ARBA00004651"/>
    </source>
</evidence>
<feature type="transmembrane region" description="Helical" evidence="7">
    <location>
        <begin position="89"/>
        <end position="113"/>
    </location>
</feature>
<evidence type="ECO:0000256" key="4">
    <source>
        <dbReference type="ARBA" id="ARBA00022692"/>
    </source>
</evidence>
<feature type="transmembrane region" description="Helical" evidence="7">
    <location>
        <begin position="29"/>
        <end position="51"/>
    </location>
</feature>
<dbReference type="PROSITE" id="PS50928">
    <property type="entry name" value="ABC_TM1"/>
    <property type="match status" value="1"/>
</dbReference>
<feature type="transmembrane region" description="Helical" evidence="7">
    <location>
        <begin position="159"/>
        <end position="177"/>
    </location>
</feature>
<dbReference type="PANTHER" id="PTHR43744:SF9">
    <property type="entry name" value="POLYGALACTURONAN_RHAMNOGALACTURONAN TRANSPORT SYSTEM PERMEASE PROTEIN YTCP"/>
    <property type="match status" value="1"/>
</dbReference>
<dbReference type="InterPro" id="IPR000515">
    <property type="entry name" value="MetI-like"/>
</dbReference>
<gene>
    <name evidence="9" type="ORF">H7C18_01785</name>
</gene>
<accession>A0A7X0VT93</accession>
<keyword evidence="3" id="KW-1003">Cell membrane</keyword>
<evidence type="ECO:0000259" key="8">
    <source>
        <dbReference type="PROSITE" id="PS50928"/>
    </source>
</evidence>
<evidence type="ECO:0000256" key="5">
    <source>
        <dbReference type="ARBA" id="ARBA00022989"/>
    </source>
</evidence>
<keyword evidence="4 7" id="KW-0812">Transmembrane</keyword>
<comment type="caution">
    <text evidence="9">The sequence shown here is derived from an EMBL/GenBank/DDBJ whole genome shotgun (WGS) entry which is preliminary data.</text>
</comment>
<evidence type="ECO:0000256" key="6">
    <source>
        <dbReference type="ARBA" id="ARBA00023136"/>
    </source>
</evidence>
<evidence type="ECO:0000256" key="7">
    <source>
        <dbReference type="RuleBase" id="RU363032"/>
    </source>
</evidence>
<dbReference type="Proteomes" id="UP000564644">
    <property type="component" value="Unassembled WGS sequence"/>
</dbReference>
<comment type="similarity">
    <text evidence="7">Belongs to the binding-protein-dependent transport system permease family.</text>
</comment>
<dbReference type="Pfam" id="PF00528">
    <property type="entry name" value="BPD_transp_1"/>
    <property type="match status" value="1"/>
</dbReference>
<dbReference type="SUPFAM" id="SSF161098">
    <property type="entry name" value="MetI-like"/>
    <property type="match status" value="1"/>
</dbReference>
<keyword evidence="5 7" id="KW-1133">Transmembrane helix</keyword>
<dbReference type="AlphaFoldDB" id="A0A7X0VT93"/>
<feature type="domain" description="ABC transmembrane type-1" evidence="8">
    <location>
        <begin position="90"/>
        <end position="293"/>
    </location>
</feature>
<dbReference type="GO" id="GO:0055085">
    <property type="term" value="P:transmembrane transport"/>
    <property type="evidence" value="ECO:0007669"/>
    <property type="project" value="InterPro"/>
</dbReference>
<dbReference type="Gene3D" id="1.10.3720.10">
    <property type="entry name" value="MetI-like"/>
    <property type="match status" value="1"/>
</dbReference>
<dbReference type="RefSeq" id="WP_185127446.1">
    <property type="nucleotide sequence ID" value="NZ_JACJVO010000002.1"/>
</dbReference>
<comment type="subcellular location">
    <subcellularLocation>
        <location evidence="1 7">Cell membrane</location>
        <topology evidence="1 7">Multi-pass membrane protein</topology>
    </subcellularLocation>
</comment>
<protein>
    <submittedName>
        <fullName evidence="9">Carbohydrate ABC transporter permease</fullName>
    </submittedName>
</protein>
<dbReference type="PANTHER" id="PTHR43744">
    <property type="entry name" value="ABC TRANSPORTER PERMEASE PROTEIN MG189-RELATED-RELATED"/>
    <property type="match status" value="1"/>
</dbReference>
<keyword evidence="6 7" id="KW-0472">Membrane</keyword>
<evidence type="ECO:0000256" key="3">
    <source>
        <dbReference type="ARBA" id="ARBA00022475"/>
    </source>
</evidence>
<keyword evidence="2 7" id="KW-0813">Transport</keyword>
<dbReference type="EMBL" id="JACJVO010000002">
    <property type="protein sequence ID" value="MBB6729624.1"/>
    <property type="molecule type" value="Genomic_DNA"/>
</dbReference>
<keyword evidence="10" id="KW-1185">Reference proteome</keyword>
<evidence type="ECO:0000313" key="10">
    <source>
        <dbReference type="Proteomes" id="UP000564644"/>
    </source>
</evidence>
<sequence>MTARVPATAKTKRRRKGIRRSLPEKVFDVCNYTLFALIGLSTLLPFVNLLAKSLSSEEAVVAGRVNLLPIDLQFGTYRYVLQDDAFLGALRVSVLLTLLGTACSLLVTALTAYPLSKPRLVGRKWLLLLFIFTMLFSGGLIPTYLLMHNLHLVNTLPVLFLPSMINVFNMLVIKNYYEGLPDSLEESAKLDGAGHIRILFSIYLPLSLPVLATIALFFAVAFWNDYFNAMIYISDPGLKPLQLFLKELLVSSSDFLRNATLNPDQALNTAPQSIQAASILLATVPILIVYPFLQKYFVKGVLVGSVKE</sequence>
<reference evidence="9 10" key="1">
    <citation type="submission" date="2020-08" db="EMBL/GenBank/DDBJ databases">
        <title>Cohnella phylogeny.</title>
        <authorList>
            <person name="Dunlap C."/>
        </authorList>
    </citation>
    <scope>NUCLEOTIDE SEQUENCE [LARGE SCALE GENOMIC DNA]</scope>
    <source>
        <strain evidence="9 10">CBP 2801</strain>
    </source>
</reference>
<dbReference type="InterPro" id="IPR035906">
    <property type="entry name" value="MetI-like_sf"/>
</dbReference>
<feature type="transmembrane region" description="Helical" evidence="7">
    <location>
        <begin position="198"/>
        <end position="223"/>
    </location>
</feature>